<dbReference type="Proteomes" id="UP001642464">
    <property type="component" value="Unassembled WGS sequence"/>
</dbReference>
<evidence type="ECO:0000256" key="6">
    <source>
        <dbReference type="SAM" id="MobiDB-lite"/>
    </source>
</evidence>
<evidence type="ECO:0000256" key="1">
    <source>
        <dbReference type="ARBA" id="ARBA00022527"/>
    </source>
</evidence>
<dbReference type="InterPro" id="IPR000719">
    <property type="entry name" value="Prot_kinase_dom"/>
</dbReference>
<keyword evidence="9" id="KW-1185">Reference proteome</keyword>
<dbReference type="Gene3D" id="1.10.510.10">
    <property type="entry name" value="Transferase(Phosphotransferase) domain 1"/>
    <property type="match status" value="1"/>
</dbReference>
<proteinExistence type="predicted"/>
<evidence type="ECO:0000259" key="7">
    <source>
        <dbReference type="PROSITE" id="PS50011"/>
    </source>
</evidence>
<keyword evidence="1" id="KW-0723">Serine/threonine-protein kinase</keyword>
<dbReference type="SUPFAM" id="SSF56112">
    <property type="entry name" value="Protein kinase-like (PK-like)"/>
    <property type="match status" value="1"/>
</dbReference>
<evidence type="ECO:0000256" key="3">
    <source>
        <dbReference type="ARBA" id="ARBA00022741"/>
    </source>
</evidence>
<keyword evidence="5" id="KW-0067">ATP-binding</keyword>
<dbReference type="Gene3D" id="3.30.200.20">
    <property type="entry name" value="Phosphorylase Kinase, domain 1"/>
    <property type="match status" value="1"/>
</dbReference>
<evidence type="ECO:0000313" key="8">
    <source>
        <dbReference type="EMBL" id="CAK8989308.1"/>
    </source>
</evidence>
<feature type="domain" description="Protein kinase" evidence="7">
    <location>
        <begin position="67"/>
        <end position="400"/>
    </location>
</feature>
<dbReference type="Pfam" id="PF00069">
    <property type="entry name" value="Pkinase"/>
    <property type="match status" value="1"/>
</dbReference>
<keyword evidence="3" id="KW-0547">Nucleotide-binding</keyword>
<accession>A0ABP0HGG8</accession>
<dbReference type="InterPro" id="IPR011009">
    <property type="entry name" value="Kinase-like_dom_sf"/>
</dbReference>
<feature type="region of interest" description="Disordered" evidence="6">
    <location>
        <begin position="373"/>
        <end position="400"/>
    </location>
</feature>
<dbReference type="SMART" id="SM00220">
    <property type="entry name" value="S_TKc"/>
    <property type="match status" value="1"/>
</dbReference>
<dbReference type="GO" id="GO:0016301">
    <property type="term" value="F:kinase activity"/>
    <property type="evidence" value="ECO:0007669"/>
    <property type="project" value="UniProtKB-KW"/>
</dbReference>
<reference evidence="8 9" key="1">
    <citation type="submission" date="2024-02" db="EMBL/GenBank/DDBJ databases">
        <authorList>
            <person name="Chen Y."/>
            <person name="Shah S."/>
            <person name="Dougan E. K."/>
            <person name="Thang M."/>
            <person name="Chan C."/>
        </authorList>
    </citation>
    <scope>NUCLEOTIDE SEQUENCE [LARGE SCALE GENOMIC DNA]</scope>
</reference>
<evidence type="ECO:0000313" key="9">
    <source>
        <dbReference type="Proteomes" id="UP001642464"/>
    </source>
</evidence>
<evidence type="ECO:0000256" key="4">
    <source>
        <dbReference type="ARBA" id="ARBA00022777"/>
    </source>
</evidence>
<comment type="caution">
    <text evidence="8">The sequence shown here is derived from an EMBL/GenBank/DDBJ whole genome shotgun (WGS) entry which is preliminary data.</text>
</comment>
<dbReference type="InterPro" id="IPR050494">
    <property type="entry name" value="Ser_Thr_dual-spec_kinase"/>
</dbReference>
<protein>
    <submittedName>
        <fullName evidence="8">Probable serine/threonine-protein kinase CPE1738</fullName>
    </submittedName>
</protein>
<keyword evidence="4 8" id="KW-0418">Kinase</keyword>
<evidence type="ECO:0000256" key="2">
    <source>
        <dbReference type="ARBA" id="ARBA00022679"/>
    </source>
</evidence>
<keyword evidence="2" id="KW-0808">Transferase</keyword>
<dbReference type="PANTHER" id="PTHR24058">
    <property type="entry name" value="DUAL SPECIFICITY PROTEIN KINASE"/>
    <property type="match status" value="1"/>
</dbReference>
<name>A0ABP0HGG8_9DINO</name>
<dbReference type="PROSITE" id="PS50011">
    <property type="entry name" value="PROTEIN_KINASE_DOM"/>
    <property type="match status" value="1"/>
</dbReference>
<dbReference type="EMBL" id="CAXAMM010000858">
    <property type="protein sequence ID" value="CAK8989308.1"/>
    <property type="molecule type" value="Genomic_DNA"/>
</dbReference>
<organism evidence="8 9">
    <name type="scientific">Durusdinium trenchii</name>
    <dbReference type="NCBI Taxonomy" id="1381693"/>
    <lineage>
        <taxon>Eukaryota</taxon>
        <taxon>Sar</taxon>
        <taxon>Alveolata</taxon>
        <taxon>Dinophyceae</taxon>
        <taxon>Suessiales</taxon>
        <taxon>Symbiodiniaceae</taxon>
        <taxon>Durusdinium</taxon>
    </lineage>
</organism>
<sequence>MLAEAWSEQILVGWPPLAKMDTVPSDEGPELWTKLSIRVRRDICGGHARELLSATGLSDGEVLAQRYKIMQLVGEGHFTKAFLAKDLQEDRFVCVKRHRNLPIEALADFFVAAKRLDEVDRGGQFFPVLVDAFFDLVGYTVESMFEGKNCLVISTEQPGFFKDPMKIRTVALGALSGLVLLEKAGLVHNDVKPDNLIWTEPNQVRIVDFGCARLDQREERGRNWALAEGGAGHLDKWSPEMTLRLPIGHQSDVWGTAVSLCELFCGRVVWRSEQDTAEVVMAQALGLCNLRDGLPPSLLRRSPLDVRQLYTPGRRHWPVRRTGSSLEAIKPKRWGLEQILGMGWKDSAKADLGEFLLSALVLASWLRLETPTRRRRKKGRGGRTAGEDAEDGCGGDYGLT</sequence>
<evidence type="ECO:0000256" key="5">
    <source>
        <dbReference type="ARBA" id="ARBA00022840"/>
    </source>
</evidence>
<gene>
    <name evidence="8" type="ORF">SCF082_LOCUS1753</name>
</gene>